<evidence type="ECO:0000256" key="5">
    <source>
        <dbReference type="PROSITE-ProRule" id="PRU00339"/>
    </source>
</evidence>
<evidence type="ECO:0000256" key="2">
    <source>
        <dbReference type="ARBA" id="ARBA00023015"/>
    </source>
</evidence>
<keyword evidence="5" id="KW-0802">TPR repeat</keyword>
<dbReference type="EMBL" id="CP001778">
    <property type="protein sequence ID" value="ADD40611.1"/>
    <property type="molecule type" value="Genomic_DNA"/>
</dbReference>
<dbReference type="SUPFAM" id="SSF46894">
    <property type="entry name" value="C-terminal effector domain of the bipartite response regulators"/>
    <property type="match status" value="1"/>
</dbReference>
<dbReference type="CDD" id="cd15831">
    <property type="entry name" value="BTAD"/>
    <property type="match status" value="1"/>
</dbReference>
<dbReference type="InterPro" id="IPR001867">
    <property type="entry name" value="OmpR/PhoB-type_DNA-bd"/>
</dbReference>
<feature type="repeat" description="TPR" evidence="5">
    <location>
        <begin position="825"/>
        <end position="858"/>
    </location>
</feature>
<dbReference type="InterPro" id="IPR005158">
    <property type="entry name" value="BTAD"/>
</dbReference>
<comment type="similarity">
    <text evidence="1">Belongs to the AfsR/DnrI/RedD regulatory family.</text>
</comment>
<evidence type="ECO:0000256" key="1">
    <source>
        <dbReference type="ARBA" id="ARBA00005820"/>
    </source>
</evidence>
<accession>D3Q902</accession>
<keyword evidence="2" id="KW-0805">Transcription regulation</keyword>
<dbReference type="SMART" id="SM00028">
    <property type="entry name" value="TPR"/>
    <property type="match status" value="5"/>
</dbReference>
<organism evidence="8 9">
    <name type="scientific">Stackebrandtia nassauensis (strain DSM 44728 / CIP 108903 / NRRL B-16338 / NBRC 102104 / LLR-40K-21)</name>
    <dbReference type="NCBI Taxonomy" id="446470"/>
    <lineage>
        <taxon>Bacteria</taxon>
        <taxon>Bacillati</taxon>
        <taxon>Actinomycetota</taxon>
        <taxon>Actinomycetes</taxon>
        <taxon>Glycomycetales</taxon>
        <taxon>Glycomycetaceae</taxon>
        <taxon>Stackebrandtia</taxon>
    </lineage>
</organism>
<evidence type="ECO:0000256" key="3">
    <source>
        <dbReference type="ARBA" id="ARBA00023125"/>
    </source>
</evidence>
<dbReference type="PRINTS" id="PR00364">
    <property type="entry name" value="DISEASERSIST"/>
</dbReference>
<gene>
    <name evidence="8" type="ordered locus">Snas_0900</name>
</gene>
<dbReference type="STRING" id="446470.Snas_0900"/>
<dbReference type="InterPro" id="IPR019734">
    <property type="entry name" value="TPR_rpt"/>
</dbReference>
<keyword evidence="4" id="KW-0804">Transcription</keyword>
<dbReference type="AlphaFoldDB" id="D3Q902"/>
<dbReference type="PROSITE" id="PS50005">
    <property type="entry name" value="TPR"/>
    <property type="match status" value="1"/>
</dbReference>
<dbReference type="InterPro" id="IPR011990">
    <property type="entry name" value="TPR-like_helical_dom_sf"/>
</dbReference>
<dbReference type="InterPro" id="IPR027417">
    <property type="entry name" value="P-loop_NTPase"/>
</dbReference>
<protein>
    <submittedName>
        <fullName evidence="8">Transcriptional regulator, SARP family</fullName>
    </submittedName>
</protein>
<dbReference type="InterPro" id="IPR016032">
    <property type="entry name" value="Sig_transdc_resp-reg_C-effctor"/>
</dbReference>
<dbReference type="OrthoDB" id="7628974at2"/>
<evidence type="ECO:0000256" key="4">
    <source>
        <dbReference type="ARBA" id="ARBA00023163"/>
    </source>
</evidence>
<dbReference type="Pfam" id="PF13181">
    <property type="entry name" value="TPR_8"/>
    <property type="match status" value="1"/>
</dbReference>
<dbReference type="HOGENOM" id="CLU_004665_2_0_11"/>
<dbReference type="InterPro" id="IPR051677">
    <property type="entry name" value="AfsR-DnrI-RedD_regulator"/>
</dbReference>
<dbReference type="GO" id="GO:0006355">
    <property type="term" value="P:regulation of DNA-templated transcription"/>
    <property type="evidence" value="ECO:0007669"/>
    <property type="project" value="InterPro"/>
</dbReference>
<dbReference type="PANTHER" id="PTHR35807:SF1">
    <property type="entry name" value="TRANSCRIPTIONAL REGULATOR REDD"/>
    <property type="match status" value="1"/>
</dbReference>
<dbReference type="GO" id="GO:0003677">
    <property type="term" value="F:DNA binding"/>
    <property type="evidence" value="ECO:0007669"/>
    <property type="project" value="UniProtKB-KW"/>
</dbReference>
<keyword evidence="9" id="KW-1185">Reference proteome</keyword>
<dbReference type="SMART" id="SM00862">
    <property type="entry name" value="Trans_reg_C"/>
    <property type="match status" value="1"/>
</dbReference>
<evidence type="ECO:0000313" key="9">
    <source>
        <dbReference type="Proteomes" id="UP000000844"/>
    </source>
</evidence>
<reference evidence="8 9" key="1">
    <citation type="journal article" date="2009" name="Stand. Genomic Sci.">
        <title>Complete genome sequence of Stackebrandtia nassauensis type strain (LLR-40K-21).</title>
        <authorList>
            <person name="Munk C."/>
            <person name="Lapidus A."/>
            <person name="Copeland A."/>
            <person name="Jando M."/>
            <person name="Mayilraj S."/>
            <person name="Glavina Del Rio T."/>
            <person name="Nolan M."/>
            <person name="Chen F."/>
            <person name="Lucas S."/>
            <person name="Tice H."/>
            <person name="Cheng J.F."/>
            <person name="Han C."/>
            <person name="Detter J.C."/>
            <person name="Bruce D."/>
            <person name="Goodwin L."/>
            <person name="Chain P."/>
            <person name="Pitluck S."/>
            <person name="Goker M."/>
            <person name="Ovchinikova G."/>
            <person name="Pati A."/>
            <person name="Ivanova N."/>
            <person name="Mavromatis K."/>
            <person name="Chen A."/>
            <person name="Palaniappan K."/>
            <person name="Land M."/>
            <person name="Hauser L."/>
            <person name="Chang Y.J."/>
            <person name="Jeffries C.D."/>
            <person name="Bristow J."/>
            <person name="Eisen J.A."/>
            <person name="Markowitz V."/>
            <person name="Hugenholtz P."/>
            <person name="Kyrpides N.C."/>
            <person name="Klenk H.P."/>
        </authorList>
    </citation>
    <scope>NUCLEOTIDE SEQUENCE [LARGE SCALE GENOMIC DNA]</scope>
    <source>
        <strain evidence="9">DSM 44728 / CIP 108903 / NRRL B-16338 / NBRC 102104 / LLR-40K-21</strain>
    </source>
</reference>
<dbReference type="eggNOG" id="COG3903">
    <property type="taxonomic scope" value="Bacteria"/>
</dbReference>
<dbReference type="GO" id="GO:0043531">
    <property type="term" value="F:ADP binding"/>
    <property type="evidence" value="ECO:0007669"/>
    <property type="project" value="InterPro"/>
</dbReference>
<dbReference type="Gene3D" id="3.40.50.300">
    <property type="entry name" value="P-loop containing nucleotide triphosphate hydrolases"/>
    <property type="match status" value="1"/>
</dbReference>
<dbReference type="SMART" id="SM01043">
    <property type="entry name" value="BTAD"/>
    <property type="match status" value="1"/>
</dbReference>
<feature type="domain" description="OmpR/PhoB-type" evidence="6">
    <location>
        <begin position="17"/>
        <end position="92"/>
    </location>
</feature>
<proteinExistence type="inferred from homology"/>
<dbReference type="eggNOG" id="COG3629">
    <property type="taxonomic scope" value="Bacteria"/>
</dbReference>
<name>D3Q902_STANL</name>
<evidence type="ECO:0000313" key="8">
    <source>
        <dbReference type="EMBL" id="ADD40611.1"/>
    </source>
</evidence>
<dbReference type="Gene3D" id="1.10.10.10">
    <property type="entry name" value="Winged helix-like DNA-binding domain superfamily/Winged helix DNA-binding domain"/>
    <property type="match status" value="1"/>
</dbReference>
<dbReference type="InterPro" id="IPR036388">
    <property type="entry name" value="WH-like_DNA-bd_sf"/>
</dbReference>
<dbReference type="PANTHER" id="PTHR35807">
    <property type="entry name" value="TRANSCRIPTIONAL REGULATOR REDD-RELATED"/>
    <property type="match status" value="1"/>
</dbReference>
<dbReference type="Gene3D" id="1.25.40.10">
    <property type="entry name" value="Tetratricopeptide repeat domain"/>
    <property type="match status" value="2"/>
</dbReference>
<dbReference type="KEGG" id="sna:Snas_0900"/>
<dbReference type="RefSeq" id="WP_013016182.1">
    <property type="nucleotide sequence ID" value="NC_013947.1"/>
</dbReference>
<sequence>MTCDIRVLGPVTVVNAGEPLDLGHRRQRTVFALLAAQVGTEVSMSWLAEQVWESRPPLRARDTLYTYLSRLRKLLSAVDEVELRRRRNGYLLAADATTVDLCRFRDLSARAARVDGPEALALRRQALGLWRGDAFADVAAPLLDTLGATLEYERFGVELEFHDALLREGRGTEALPRLRDLVDGNPLDERLAGQYLLALHASGATDDALAYFETLRNRLLADRGTEPGDRIRRLRDGLRNAEGAAAMPSAMVPRQLPGDTAVFAGRETELARLDALALHPGGESIVAISGTAGVGKTTLAVRWAHRAAKHFPDGQLYVDMRGFGPSERVVTPSEAIRGLLAGLGVPADRIPSDFDAQTALYRGHLAGRRVLVVFDNARDAAQVRPLLPGGAGCVAVVTSRNALTGLLAPDAAASLTVDTMPLPDCRALLANRIGATRGSDPAATDELIEACARLPLALSIVAARAVTDVSLTPARLSAQLRDERTRLDHLDAGDNVANVRAVFSWSYRALSPEAARLFRLLSLHPRGEISAAAAASLAGTDLAPARGALSELVDAGLLSRHGGDFGFHDLLFEYSRGQCRSHETASATRAAITRVLNHFVRTAYAASRLAGPYRRAVPIDVSWAESVTSELGTADEALDWLRSRKSVLLAGVRLAAEHGVDRCVTDLAWSLSDFLNRNRHCEDAVAAQRLAVAAAHRLGDRAALARAHRGAARGLTVLGHFDEAERDLRTALELFEALDDDGGRADVLSGFGFLCNQRGDHAKGLEVTMRAVELLRAGGHIPELIRELGNAGWFHAQLGDHEAAMAYCVESLELAERAGELSLRNAQWSSLGYVAFRQGDHRQAIEYYEHALALDRGSQQDRPHEAATLAYLAQVHEAIGDHDRARSYRRESRAILDELGLPVPPDQP</sequence>
<evidence type="ECO:0000259" key="7">
    <source>
        <dbReference type="SMART" id="SM01043"/>
    </source>
</evidence>
<feature type="domain" description="Bacterial transcriptional activator" evidence="7">
    <location>
        <begin position="99"/>
        <end position="239"/>
    </location>
</feature>
<dbReference type="Pfam" id="PF13424">
    <property type="entry name" value="TPR_12"/>
    <property type="match status" value="1"/>
</dbReference>
<dbReference type="Proteomes" id="UP000000844">
    <property type="component" value="Chromosome"/>
</dbReference>
<dbReference type="Pfam" id="PF03704">
    <property type="entry name" value="BTAD"/>
    <property type="match status" value="1"/>
</dbReference>
<evidence type="ECO:0000259" key="6">
    <source>
        <dbReference type="SMART" id="SM00862"/>
    </source>
</evidence>
<dbReference type="GO" id="GO:0000160">
    <property type="term" value="P:phosphorelay signal transduction system"/>
    <property type="evidence" value="ECO:0007669"/>
    <property type="project" value="InterPro"/>
</dbReference>
<dbReference type="SUPFAM" id="SSF48452">
    <property type="entry name" value="TPR-like"/>
    <property type="match status" value="2"/>
</dbReference>
<dbReference type="SUPFAM" id="SSF52540">
    <property type="entry name" value="P-loop containing nucleoside triphosphate hydrolases"/>
    <property type="match status" value="1"/>
</dbReference>
<keyword evidence="3" id="KW-0238">DNA-binding</keyword>